<keyword evidence="1" id="KW-0175">Coiled coil</keyword>
<dbReference type="AlphaFoldDB" id="A0A4R7SRK9"/>
<comment type="caution">
    <text evidence="4">The sequence shown here is derived from an EMBL/GenBank/DDBJ whole genome shotgun (WGS) entry which is preliminary data.</text>
</comment>
<feature type="domain" description="Recombinase" evidence="3">
    <location>
        <begin position="168"/>
        <end position="288"/>
    </location>
</feature>
<dbReference type="InterPro" id="IPR006119">
    <property type="entry name" value="Resolv_N"/>
</dbReference>
<dbReference type="OrthoDB" id="9811097at2"/>
<evidence type="ECO:0000313" key="5">
    <source>
        <dbReference type="Proteomes" id="UP000295662"/>
    </source>
</evidence>
<dbReference type="InterPro" id="IPR038109">
    <property type="entry name" value="DNA_bind_recomb_sf"/>
</dbReference>
<dbReference type="InterPro" id="IPR011109">
    <property type="entry name" value="DNA_bind_recombinase_dom"/>
</dbReference>
<organism evidence="4 5">
    <name type="scientific">Prosthecobacter fusiformis</name>
    <dbReference type="NCBI Taxonomy" id="48464"/>
    <lineage>
        <taxon>Bacteria</taxon>
        <taxon>Pseudomonadati</taxon>
        <taxon>Verrucomicrobiota</taxon>
        <taxon>Verrucomicrobiia</taxon>
        <taxon>Verrucomicrobiales</taxon>
        <taxon>Verrucomicrobiaceae</taxon>
        <taxon>Prosthecobacter</taxon>
    </lineage>
</organism>
<dbReference type="GO" id="GO:0003677">
    <property type="term" value="F:DNA binding"/>
    <property type="evidence" value="ECO:0007669"/>
    <property type="project" value="InterPro"/>
</dbReference>
<evidence type="ECO:0000313" key="4">
    <source>
        <dbReference type="EMBL" id="TDU80807.1"/>
    </source>
</evidence>
<dbReference type="RefSeq" id="WP_133792803.1">
    <property type="nucleotide sequence ID" value="NZ_SOCA01000001.1"/>
</dbReference>
<dbReference type="InterPro" id="IPR036162">
    <property type="entry name" value="Resolvase-like_N_sf"/>
</dbReference>
<name>A0A4R7SRK9_9BACT</name>
<dbReference type="PANTHER" id="PTHR30461:SF23">
    <property type="entry name" value="DNA RECOMBINASE-RELATED"/>
    <property type="match status" value="1"/>
</dbReference>
<evidence type="ECO:0000256" key="1">
    <source>
        <dbReference type="SAM" id="Coils"/>
    </source>
</evidence>
<dbReference type="Gene3D" id="3.90.1750.20">
    <property type="entry name" value="Putative Large Serine Recombinase, Chain B, Domain 2"/>
    <property type="match status" value="1"/>
</dbReference>
<feature type="domain" description="Resolvase/invertase-type recombinase catalytic" evidence="2">
    <location>
        <begin position="13"/>
        <end position="160"/>
    </location>
</feature>
<gene>
    <name evidence="4" type="ORF">EI77_00104</name>
</gene>
<dbReference type="Pfam" id="PF07508">
    <property type="entry name" value="Recombinase"/>
    <property type="match status" value="1"/>
</dbReference>
<dbReference type="Gene3D" id="3.40.50.1390">
    <property type="entry name" value="Resolvase, N-terminal catalytic domain"/>
    <property type="match status" value="1"/>
</dbReference>
<dbReference type="SUPFAM" id="SSF53041">
    <property type="entry name" value="Resolvase-like"/>
    <property type="match status" value="1"/>
</dbReference>
<dbReference type="GO" id="GO:0000150">
    <property type="term" value="F:DNA strand exchange activity"/>
    <property type="evidence" value="ECO:0007669"/>
    <property type="project" value="InterPro"/>
</dbReference>
<dbReference type="PROSITE" id="PS51737">
    <property type="entry name" value="RECOMBINASE_DNA_BIND"/>
    <property type="match status" value="1"/>
</dbReference>
<sequence>MNALPKSHLPAKRVGVWIRVSTEDQAQGDSPEHHRIRAEHYCQAMGWQIVETYDLAGVSGKEVLGHPEAKRMLADVKRGHVKSVVFTKLARLTRNAKELMELSEYFRQNDADLVSLQENIDTSTPSGRLFYNIVSVMAQWEREEIADRVRSSIPIRAKLGKPINGKAPYGYEWKDKQLVVQPDEAPIRKLIHELFLEHKRLKTVARILNERGYRSRNGKEWSDMTIRFQILDPTAKGVYRRNYTRNNGKGKPWTIKPEAEHIFNAAPPIISEELWDGCHALLEGRRITRKAPMKKPAHLFAGFVHCGCEGPMYVPSNSPKYTCKSCRNKIPCSDLEDIFLDEVTGFLVNPDHIRTYLSKASEAVTEKERLLEAHKKEIAKLRADADKLVDLYTAGGFTIEQFKERHEPIDERKRQLNGELPRLEAQIDLLKMESVTSDDMMREASDIGTRWKDMNGDEKRRIVELMLTSIEIGKGEMKINLVQLPSYQETANWQDMAKSTWAPSAPPLSLTLRARLKPSFQR</sequence>
<reference evidence="4 5" key="1">
    <citation type="submission" date="2019-03" db="EMBL/GenBank/DDBJ databases">
        <title>Genomic Encyclopedia of Archaeal and Bacterial Type Strains, Phase II (KMG-II): from individual species to whole genera.</title>
        <authorList>
            <person name="Goeker M."/>
        </authorList>
    </citation>
    <scope>NUCLEOTIDE SEQUENCE [LARGE SCALE GENOMIC DNA]</scope>
    <source>
        <strain evidence="4 5">ATCC 25309</strain>
    </source>
</reference>
<evidence type="ECO:0000259" key="3">
    <source>
        <dbReference type="PROSITE" id="PS51737"/>
    </source>
</evidence>
<evidence type="ECO:0000259" key="2">
    <source>
        <dbReference type="PROSITE" id="PS51736"/>
    </source>
</evidence>
<keyword evidence="5" id="KW-1185">Reference proteome</keyword>
<proteinExistence type="predicted"/>
<dbReference type="SMART" id="SM00857">
    <property type="entry name" value="Resolvase"/>
    <property type="match status" value="1"/>
</dbReference>
<dbReference type="Pfam" id="PF00239">
    <property type="entry name" value="Resolvase"/>
    <property type="match status" value="1"/>
</dbReference>
<dbReference type="InterPro" id="IPR050639">
    <property type="entry name" value="SSR_resolvase"/>
</dbReference>
<dbReference type="PROSITE" id="PS51736">
    <property type="entry name" value="RECOMBINASES_3"/>
    <property type="match status" value="1"/>
</dbReference>
<accession>A0A4R7SRK9</accession>
<dbReference type="PANTHER" id="PTHR30461">
    <property type="entry name" value="DNA-INVERTASE FROM LAMBDOID PROPHAGE"/>
    <property type="match status" value="1"/>
</dbReference>
<dbReference type="EMBL" id="SOCA01000001">
    <property type="protein sequence ID" value="TDU80807.1"/>
    <property type="molecule type" value="Genomic_DNA"/>
</dbReference>
<protein>
    <submittedName>
        <fullName evidence="4">Site-specific DNA recombinase</fullName>
    </submittedName>
</protein>
<dbReference type="CDD" id="cd00338">
    <property type="entry name" value="Ser_Recombinase"/>
    <property type="match status" value="1"/>
</dbReference>
<dbReference type="Proteomes" id="UP000295662">
    <property type="component" value="Unassembled WGS sequence"/>
</dbReference>
<feature type="coiled-coil region" evidence="1">
    <location>
        <begin position="357"/>
        <end position="433"/>
    </location>
</feature>